<reference evidence="2" key="2">
    <citation type="submission" date="2020-05" db="UniProtKB">
        <authorList>
            <consortium name="EnsemblMetazoa"/>
        </authorList>
    </citation>
    <scope>IDENTIFICATION</scope>
    <source>
        <strain evidence="2">IAEA</strain>
    </source>
</reference>
<dbReference type="Proteomes" id="UP000091820">
    <property type="component" value="Unassembled WGS sequence"/>
</dbReference>
<keyword evidence="3" id="KW-1185">Reference proteome</keyword>
<accession>A0A1A9W8E3</accession>
<evidence type="ECO:0000256" key="1">
    <source>
        <dbReference type="SAM" id="Phobius"/>
    </source>
</evidence>
<keyword evidence="1" id="KW-0812">Transmembrane</keyword>
<keyword evidence="1" id="KW-0472">Membrane</keyword>
<organism evidence="2 3">
    <name type="scientific">Glossina brevipalpis</name>
    <dbReference type="NCBI Taxonomy" id="37001"/>
    <lineage>
        <taxon>Eukaryota</taxon>
        <taxon>Metazoa</taxon>
        <taxon>Ecdysozoa</taxon>
        <taxon>Arthropoda</taxon>
        <taxon>Hexapoda</taxon>
        <taxon>Insecta</taxon>
        <taxon>Pterygota</taxon>
        <taxon>Neoptera</taxon>
        <taxon>Endopterygota</taxon>
        <taxon>Diptera</taxon>
        <taxon>Brachycera</taxon>
        <taxon>Muscomorpha</taxon>
        <taxon>Hippoboscoidea</taxon>
        <taxon>Glossinidae</taxon>
        <taxon>Glossina</taxon>
    </lineage>
</organism>
<sequence length="134" mass="15349">MDHHLLRIRFTCSCLFLKLCFALRLLYLFVVSIYSEIVRLLDWLLNMIMAATANINHTAAEKQNLNSCADNLFLYKTVTGMYCALYQSSPLYCAVDVVCFLLAKTVGDPREINEWLSMSNDVQLDQFTFGDEDA</sequence>
<keyword evidence="1" id="KW-1133">Transmembrane helix</keyword>
<reference evidence="3" key="1">
    <citation type="submission" date="2014-03" db="EMBL/GenBank/DDBJ databases">
        <authorList>
            <person name="Aksoy S."/>
            <person name="Warren W."/>
            <person name="Wilson R.K."/>
        </authorList>
    </citation>
    <scope>NUCLEOTIDE SEQUENCE [LARGE SCALE GENOMIC DNA]</scope>
    <source>
        <strain evidence="3">IAEA</strain>
    </source>
</reference>
<dbReference type="AlphaFoldDB" id="A0A1A9W8E3"/>
<evidence type="ECO:0000313" key="3">
    <source>
        <dbReference type="Proteomes" id="UP000091820"/>
    </source>
</evidence>
<evidence type="ECO:0000313" key="2">
    <source>
        <dbReference type="EnsemblMetazoa" id="GBRI009921-PA"/>
    </source>
</evidence>
<name>A0A1A9W8E3_9MUSC</name>
<proteinExistence type="predicted"/>
<dbReference type="VEuPathDB" id="VectorBase:GBRI009921"/>
<protein>
    <submittedName>
        <fullName evidence="2">Uncharacterized protein</fullName>
    </submittedName>
</protein>
<dbReference type="EnsemblMetazoa" id="GBRI009921-RA">
    <property type="protein sequence ID" value="GBRI009921-PA"/>
    <property type="gene ID" value="GBRI009921"/>
</dbReference>
<feature type="transmembrane region" description="Helical" evidence="1">
    <location>
        <begin position="12"/>
        <end position="34"/>
    </location>
</feature>